<accession>E3K0U1</accession>
<reference evidence="3" key="2">
    <citation type="journal article" date="2011" name="Proc. Natl. Acad. Sci. U.S.A.">
        <title>Obligate biotrophy features unraveled by the genomic analysis of rust fungi.</title>
        <authorList>
            <person name="Duplessis S."/>
            <person name="Cuomo C.A."/>
            <person name="Lin Y.-C."/>
            <person name="Aerts A."/>
            <person name="Tisserant E."/>
            <person name="Veneault-Fourrey C."/>
            <person name="Joly D.L."/>
            <person name="Hacquard S."/>
            <person name="Amselem J."/>
            <person name="Cantarel B.L."/>
            <person name="Chiu R."/>
            <person name="Coutinho P.M."/>
            <person name="Feau N."/>
            <person name="Field M."/>
            <person name="Frey P."/>
            <person name="Gelhaye E."/>
            <person name="Goldberg J."/>
            <person name="Grabherr M.G."/>
            <person name="Kodira C.D."/>
            <person name="Kohler A."/>
            <person name="Kuees U."/>
            <person name="Lindquist E.A."/>
            <person name="Lucas S.M."/>
            <person name="Mago R."/>
            <person name="Mauceli E."/>
            <person name="Morin E."/>
            <person name="Murat C."/>
            <person name="Pangilinan J.L."/>
            <person name="Park R."/>
            <person name="Pearson M."/>
            <person name="Quesneville H."/>
            <person name="Rouhier N."/>
            <person name="Sakthikumar S."/>
            <person name="Salamov A.A."/>
            <person name="Schmutz J."/>
            <person name="Selles B."/>
            <person name="Shapiro H."/>
            <person name="Tanguay P."/>
            <person name="Tuskan G.A."/>
            <person name="Henrissat B."/>
            <person name="Van de Peer Y."/>
            <person name="Rouze P."/>
            <person name="Ellis J.G."/>
            <person name="Dodds P.N."/>
            <person name="Schein J.E."/>
            <person name="Zhong S."/>
            <person name="Hamelin R.C."/>
            <person name="Grigoriev I.V."/>
            <person name="Szabo L.J."/>
            <person name="Martin F."/>
        </authorList>
    </citation>
    <scope>NUCLEOTIDE SEQUENCE [LARGE SCALE GENOMIC DNA]</scope>
    <source>
        <strain evidence="3">CRL 75-36-700-3 / race SCCL</strain>
    </source>
</reference>
<dbReference type="HOGENOM" id="CLU_1023551_0_0_1"/>
<sequence length="272" mass="29729">MATGSDQSRKMFLNFYLNFATGPQFNWPKLTQVVLNPFNPLGLDLYMKAQELDSHPALKPKEQAHVKSLLALIKADIENSDDEGDDERRAESDATQLANDLPPSSASHESTLRVTSMPAVQSLHGDAPISHPQLDLSLPARPNFDTPTPIHEDRQYGLFRSMAVPKVLARTPCPSFGEFSRVDKTPVVDNGFPNVLNPAYANIPDNSPGRKNSRGETSYLTEEGDRFLDSVMASVNQNQNLSPARLGGGGPHLYPCKPFGTGDVGGAFRDLE</sequence>
<protein>
    <submittedName>
        <fullName evidence="2">Uncharacterized protein</fullName>
    </submittedName>
</protein>
<proteinExistence type="predicted"/>
<dbReference type="OrthoDB" id="10301892at2759"/>
<dbReference type="AlphaFoldDB" id="E3K0U1"/>
<gene>
    <name evidence="2" type="ORF">PGTG_03872</name>
</gene>
<reference key="1">
    <citation type="submission" date="2007-01" db="EMBL/GenBank/DDBJ databases">
        <title>The Genome Sequence of Puccinia graminis f. sp. tritici Strain CRL 75-36-700-3.</title>
        <authorList>
            <consortium name="The Broad Institute Genome Sequencing Platform"/>
            <person name="Birren B."/>
            <person name="Lander E."/>
            <person name="Galagan J."/>
            <person name="Nusbaum C."/>
            <person name="Devon K."/>
            <person name="Cuomo C."/>
            <person name="Jaffe D."/>
            <person name="Butler J."/>
            <person name="Alvarez P."/>
            <person name="Gnerre S."/>
            <person name="Grabherr M."/>
            <person name="Mauceli E."/>
            <person name="Brockman W."/>
            <person name="Young S."/>
            <person name="LaButti K."/>
            <person name="Sykes S."/>
            <person name="DeCaprio D."/>
            <person name="Crawford M."/>
            <person name="Koehrsen M."/>
            <person name="Engels R."/>
            <person name="Montgomery P."/>
            <person name="Pearson M."/>
            <person name="Howarth C."/>
            <person name="Larson L."/>
            <person name="White J."/>
            <person name="Zeng Q."/>
            <person name="Kodira C."/>
            <person name="Yandava C."/>
            <person name="Alvarado L."/>
            <person name="O'Leary S."/>
            <person name="Szabo L."/>
            <person name="Dean R."/>
            <person name="Schein J."/>
        </authorList>
    </citation>
    <scope>NUCLEOTIDE SEQUENCE</scope>
    <source>
        <strain>CRL 75-36-700-3</strain>
    </source>
</reference>
<dbReference type="VEuPathDB" id="FungiDB:PGTG_03872"/>
<organism evidence="2 3">
    <name type="scientific">Puccinia graminis f. sp. tritici (strain CRL 75-36-700-3 / race SCCL)</name>
    <name type="common">Black stem rust fungus</name>
    <dbReference type="NCBI Taxonomy" id="418459"/>
    <lineage>
        <taxon>Eukaryota</taxon>
        <taxon>Fungi</taxon>
        <taxon>Dikarya</taxon>
        <taxon>Basidiomycota</taxon>
        <taxon>Pucciniomycotina</taxon>
        <taxon>Pucciniomycetes</taxon>
        <taxon>Pucciniales</taxon>
        <taxon>Pucciniaceae</taxon>
        <taxon>Puccinia</taxon>
    </lineage>
</organism>
<keyword evidence="3" id="KW-1185">Reference proteome</keyword>
<dbReference type="KEGG" id="pgr:PGTG_03872"/>
<evidence type="ECO:0000313" key="3">
    <source>
        <dbReference type="Proteomes" id="UP000008783"/>
    </source>
</evidence>
<dbReference type="GeneID" id="10541062"/>
<feature type="region of interest" description="Disordered" evidence="1">
    <location>
        <begin position="78"/>
        <end position="113"/>
    </location>
</feature>
<dbReference type="InParanoid" id="E3K0U1"/>
<feature type="compositionally biased region" description="Polar residues" evidence="1">
    <location>
        <begin position="93"/>
        <end position="113"/>
    </location>
</feature>
<evidence type="ECO:0000256" key="1">
    <source>
        <dbReference type="SAM" id="MobiDB-lite"/>
    </source>
</evidence>
<name>E3K0U1_PUCGT</name>
<dbReference type="Proteomes" id="UP000008783">
    <property type="component" value="Unassembled WGS sequence"/>
</dbReference>
<dbReference type="RefSeq" id="XP_003322335.2">
    <property type="nucleotide sequence ID" value="XM_003322287.2"/>
</dbReference>
<dbReference type="EMBL" id="DS178269">
    <property type="protein sequence ID" value="EFP77916.2"/>
    <property type="molecule type" value="Genomic_DNA"/>
</dbReference>
<evidence type="ECO:0000313" key="2">
    <source>
        <dbReference type="EMBL" id="EFP77916.2"/>
    </source>
</evidence>